<dbReference type="FunFam" id="3.10.110.10:FF:000008">
    <property type="entry name" value="Ubiquitin-conjugating enzyme E2 G2"/>
    <property type="match status" value="1"/>
</dbReference>
<evidence type="ECO:0000256" key="8">
    <source>
        <dbReference type="RuleBase" id="RU362109"/>
    </source>
</evidence>
<dbReference type="OrthoDB" id="19692at2759"/>
<dbReference type="RefSeq" id="XP_004995218.1">
    <property type="nucleotide sequence ID" value="XM_004995161.1"/>
</dbReference>
<dbReference type="FunCoup" id="F2U5R3">
    <property type="interactions" value="1389"/>
</dbReference>
<dbReference type="Proteomes" id="UP000007799">
    <property type="component" value="Unassembled WGS sequence"/>
</dbReference>
<feature type="active site" description="Glycyl thioester intermediate" evidence="7">
    <location>
        <position position="87"/>
    </location>
</feature>
<dbReference type="AlphaFoldDB" id="F2U5R3"/>
<dbReference type="Gene3D" id="3.10.110.10">
    <property type="entry name" value="Ubiquitin Conjugating Enzyme"/>
    <property type="match status" value="1"/>
</dbReference>
<dbReference type="EMBL" id="GL832962">
    <property type="protein sequence ID" value="EGD82854.1"/>
    <property type="molecule type" value="Genomic_DNA"/>
</dbReference>
<dbReference type="Pfam" id="PF00179">
    <property type="entry name" value="UQ_con"/>
    <property type="match status" value="1"/>
</dbReference>
<dbReference type="PANTHER" id="PTHR24067">
    <property type="entry name" value="UBIQUITIN-CONJUGATING ENZYME E2"/>
    <property type="match status" value="1"/>
</dbReference>
<keyword evidence="11" id="KW-1185">Reference proteome</keyword>
<dbReference type="PROSITE" id="PS50127">
    <property type="entry name" value="UBC_2"/>
    <property type="match status" value="1"/>
</dbReference>
<keyword evidence="6 8" id="KW-0067">ATP-binding</keyword>
<dbReference type="GO" id="GO:0036503">
    <property type="term" value="P:ERAD pathway"/>
    <property type="evidence" value="ECO:0007669"/>
    <property type="project" value="UniProtKB-ARBA"/>
</dbReference>
<accession>F2U5R3</accession>
<gene>
    <name evidence="10" type="ORF">PTSG_03487</name>
</gene>
<dbReference type="SMART" id="SM00212">
    <property type="entry name" value="UBCc"/>
    <property type="match status" value="1"/>
</dbReference>
<keyword evidence="5 8" id="KW-0833">Ubl conjugation pathway</keyword>
<dbReference type="EC" id="2.3.2.23" evidence="2"/>
<dbReference type="InterPro" id="IPR050113">
    <property type="entry name" value="Ub_conjugating_enzyme"/>
</dbReference>
<dbReference type="GeneID" id="16075798"/>
<dbReference type="GO" id="GO:0061631">
    <property type="term" value="F:ubiquitin conjugating enzyme activity"/>
    <property type="evidence" value="ECO:0007669"/>
    <property type="project" value="UniProtKB-EC"/>
</dbReference>
<keyword evidence="3" id="KW-0808">Transferase</keyword>
<evidence type="ECO:0000313" key="11">
    <source>
        <dbReference type="Proteomes" id="UP000007799"/>
    </source>
</evidence>
<dbReference type="PROSITE" id="PS00183">
    <property type="entry name" value="UBC_1"/>
    <property type="match status" value="1"/>
</dbReference>
<proteinExistence type="inferred from homology"/>
<evidence type="ECO:0000256" key="1">
    <source>
        <dbReference type="ARBA" id="ARBA00000485"/>
    </source>
</evidence>
<dbReference type="InterPro" id="IPR023313">
    <property type="entry name" value="UBQ-conjugating_AS"/>
</dbReference>
<dbReference type="OMA" id="EAVIMGP"/>
<evidence type="ECO:0000259" key="9">
    <source>
        <dbReference type="PROSITE" id="PS50127"/>
    </source>
</evidence>
<evidence type="ECO:0000256" key="3">
    <source>
        <dbReference type="ARBA" id="ARBA00022679"/>
    </source>
</evidence>
<keyword evidence="4 8" id="KW-0547">Nucleotide-binding</keyword>
<evidence type="ECO:0000256" key="2">
    <source>
        <dbReference type="ARBA" id="ARBA00012486"/>
    </source>
</evidence>
<evidence type="ECO:0000256" key="7">
    <source>
        <dbReference type="PROSITE-ProRule" id="PRU10133"/>
    </source>
</evidence>
<name>F2U5R3_SALR5</name>
<comment type="similarity">
    <text evidence="8">Belongs to the ubiquitin-conjugating enzyme family.</text>
</comment>
<evidence type="ECO:0000313" key="10">
    <source>
        <dbReference type="EMBL" id="EGD82854.1"/>
    </source>
</evidence>
<protein>
    <recommendedName>
        <fullName evidence="2">E2 ubiquitin-conjugating enzyme</fullName>
        <ecNumber evidence="2">2.3.2.23</ecNumber>
    </recommendedName>
</protein>
<dbReference type="eggNOG" id="KOG0426">
    <property type="taxonomic scope" value="Eukaryota"/>
</dbReference>
<evidence type="ECO:0000256" key="4">
    <source>
        <dbReference type="ARBA" id="ARBA00022741"/>
    </source>
</evidence>
<dbReference type="STRING" id="946362.F2U5R3"/>
<dbReference type="InterPro" id="IPR016135">
    <property type="entry name" value="UBQ-conjugating_enzyme/RWD"/>
</dbReference>
<organism evidence="11">
    <name type="scientific">Salpingoeca rosetta (strain ATCC 50818 / BSB-021)</name>
    <dbReference type="NCBI Taxonomy" id="946362"/>
    <lineage>
        <taxon>Eukaryota</taxon>
        <taxon>Choanoflagellata</taxon>
        <taxon>Craspedida</taxon>
        <taxon>Salpingoecidae</taxon>
        <taxon>Salpingoeca</taxon>
    </lineage>
</organism>
<comment type="catalytic activity">
    <reaction evidence="1">
        <text>S-ubiquitinyl-[E1 ubiquitin-activating enzyme]-L-cysteine + [E2 ubiquitin-conjugating enzyme]-L-cysteine = [E1 ubiquitin-activating enzyme]-L-cysteine + S-ubiquitinyl-[E2 ubiquitin-conjugating enzyme]-L-cysteine.</text>
        <dbReference type="EC" id="2.3.2.23"/>
    </reaction>
</comment>
<dbReference type="InParanoid" id="F2U5R3"/>
<evidence type="ECO:0000256" key="5">
    <source>
        <dbReference type="ARBA" id="ARBA00022786"/>
    </source>
</evidence>
<dbReference type="KEGG" id="sre:PTSG_03487"/>
<reference evidence="10" key="1">
    <citation type="submission" date="2009-08" db="EMBL/GenBank/DDBJ databases">
        <title>Annotation of Salpingoeca rosetta.</title>
        <authorList>
            <consortium name="The Broad Institute Genome Sequencing Platform"/>
            <person name="Russ C."/>
            <person name="Cuomo C."/>
            <person name="Burger G."/>
            <person name="Gray M.W."/>
            <person name="Holland P.W.H."/>
            <person name="King N."/>
            <person name="Lang F.B.F."/>
            <person name="Roger A.J."/>
            <person name="Ruiz-Trillo I."/>
            <person name="Young S.K."/>
            <person name="Zeng Q."/>
            <person name="Gargeya S."/>
            <person name="Alvarado L."/>
            <person name="Berlin A."/>
            <person name="Chapman S.B."/>
            <person name="Chen Z."/>
            <person name="Freedman E."/>
            <person name="Gellesch M."/>
            <person name="Goldberg J."/>
            <person name="Griggs A."/>
            <person name="Gujja S."/>
            <person name="Heilman E."/>
            <person name="Heiman D."/>
            <person name="Howarth C."/>
            <person name="Mehta T."/>
            <person name="Neiman D."/>
            <person name="Pearson M."/>
            <person name="Roberts A."/>
            <person name="Saif S."/>
            <person name="Shea T."/>
            <person name="Shenoy N."/>
            <person name="Sisk P."/>
            <person name="Stolte C."/>
            <person name="Sykes S."/>
            <person name="White J."/>
            <person name="Yandava C."/>
            <person name="Haas B."/>
            <person name="Nusbaum C."/>
            <person name="Birren B."/>
        </authorList>
    </citation>
    <scope>NUCLEOTIDE SEQUENCE [LARGE SCALE GENOMIC DNA]</scope>
    <source>
        <strain evidence="10">ATCC 50818</strain>
    </source>
</reference>
<feature type="domain" description="UBC core" evidence="9">
    <location>
        <begin position="2"/>
        <end position="162"/>
    </location>
</feature>
<dbReference type="GO" id="GO:0005524">
    <property type="term" value="F:ATP binding"/>
    <property type="evidence" value="ECO:0007669"/>
    <property type="project" value="UniProtKB-UniRule"/>
</dbReference>
<evidence type="ECO:0000256" key="6">
    <source>
        <dbReference type="ARBA" id="ARBA00022840"/>
    </source>
</evidence>
<sequence>MLPLKRLMKEYKDLVQNPSPGILAGPIDEDNFLEWEAFVTGPEDTPFEFGVFRAVLTFPPDYPHSPPKMKFTSKLFHPNVYPDGSVCISILHAPGDDPSGYETAAERWSPVQSVDKVLLSVVSLLAEPNDESPANVDAAPWNVAGRSRTTPANPAITQATATHHNSKFISHRIAAAVAQHRSSTASQQRSKKK</sequence>
<dbReference type="InterPro" id="IPR000608">
    <property type="entry name" value="UBC"/>
</dbReference>
<dbReference type="SUPFAM" id="SSF54495">
    <property type="entry name" value="UBC-like"/>
    <property type="match status" value="1"/>
</dbReference>